<evidence type="ECO:0000259" key="2">
    <source>
        <dbReference type="Pfam" id="PF00440"/>
    </source>
</evidence>
<dbReference type="SUPFAM" id="SSF46689">
    <property type="entry name" value="Homeodomain-like"/>
    <property type="match status" value="1"/>
</dbReference>
<dbReference type="EMBL" id="FNRK01000006">
    <property type="protein sequence ID" value="SEA24399.1"/>
    <property type="molecule type" value="Genomic_DNA"/>
</dbReference>
<dbReference type="OrthoDB" id="9785164at2"/>
<dbReference type="Gene3D" id="1.10.357.10">
    <property type="entry name" value="Tetracycline Repressor, domain 2"/>
    <property type="match status" value="1"/>
</dbReference>
<evidence type="ECO:0000313" key="3">
    <source>
        <dbReference type="EMBL" id="SEA24399.1"/>
    </source>
</evidence>
<dbReference type="AlphaFoldDB" id="A0A1H3ZKV4"/>
<protein>
    <submittedName>
        <fullName evidence="3">DNA-binding transcriptional regulator, AcrR family</fullName>
    </submittedName>
</protein>
<organism evidence="3 4">
    <name type="scientific">Eubacterium aggregans</name>
    <dbReference type="NCBI Taxonomy" id="81409"/>
    <lineage>
        <taxon>Bacteria</taxon>
        <taxon>Bacillati</taxon>
        <taxon>Bacillota</taxon>
        <taxon>Clostridia</taxon>
        <taxon>Eubacteriales</taxon>
        <taxon>Eubacteriaceae</taxon>
        <taxon>Eubacterium</taxon>
    </lineage>
</organism>
<dbReference type="InterPro" id="IPR050109">
    <property type="entry name" value="HTH-type_TetR-like_transc_reg"/>
</dbReference>
<dbReference type="PANTHER" id="PTHR30328:SF54">
    <property type="entry name" value="HTH-TYPE TRANSCRIPTIONAL REPRESSOR SCO4008"/>
    <property type="match status" value="1"/>
</dbReference>
<dbReference type="Pfam" id="PF00440">
    <property type="entry name" value="TetR_N"/>
    <property type="match status" value="1"/>
</dbReference>
<dbReference type="InterPro" id="IPR009057">
    <property type="entry name" value="Homeodomain-like_sf"/>
</dbReference>
<evidence type="ECO:0000256" key="1">
    <source>
        <dbReference type="ARBA" id="ARBA00023125"/>
    </source>
</evidence>
<dbReference type="RefSeq" id="WP_090305808.1">
    <property type="nucleotide sequence ID" value="NZ_FNRK01000006.1"/>
</dbReference>
<sequence>MKKEQRTAMSKKKIIEAAIREFGKNGYKGASVNSICNTGIPKGLLYHNFKNRDELYIACVKECYDALLVCLKGSDSEYSLQAYMSARWGFFEAFPMKANIIFETMLHCPQHLYKEIEGAKSPFNQFNHDYFNVLLHRLDLREDISAEEAMKHFSLIQLMFNAYFESLDIKEGNLSSVAGMRENFLAKTIDLILYGIAERKNK</sequence>
<dbReference type="PANTHER" id="PTHR30328">
    <property type="entry name" value="TRANSCRIPTIONAL REPRESSOR"/>
    <property type="match status" value="1"/>
</dbReference>
<reference evidence="3 4" key="1">
    <citation type="submission" date="2016-10" db="EMBL/GenBank/DDBJ databases">
        <authorList>
            <person name="de Groot N.N."/>
        </authorList>
    </citation>
    <scope>NUCLEOTIDE SEQUENCE [LARGE SCALE GENOMIC DNA]</scope>
    <source>
        <strain evidence="3 4">SR12</strain>
    </source>
</reference>
<gene>
    <name evidence="3" type="ORF">SAMN04515656_10631</name>
</gene>
<keyword evidence="1 3" id="KW-0238">DNA-binding</keyword>
<dbReference type="SUPFAM" id="SSF48498">
    <property type="entry name" value="Tetracyclin repressor-like, C-terminal domain"/>
    <property type="match status" value="1"/>
</dbReference>
<dbReference type="InterPro" id="IPR001647">
    <property type="entry name" value="HTH_TetR"/>
</dbReference>
<dbReference type="InterPro" id="IPR036271">
    <property type="entry name" value="Tet_transcr_reg_TetR-rel_C_sf"/>
</dbReference>
<accession>A0A1H3ZKV4</accession>
<evidence type="ECO:0000313" key="4">
    <source>
        <dbReference type="Proteomes" id="UP000199394"/>
    </source>
</evidence>
<proteinExistence type="predicted"/>
<dbReference type="Proteomes" id="UP000199394">
    <property type="component" value="Unassembled WGS sequence"/>
</dbReference>
<feature type="domain" description="HTH tetR-type" evidence="2">
    <location>
        <begin position="14"/>
        <end position="59"/>
    </location>
</feature>
<dbReference type="STRING" id="81409.SAMN04515656_10631"/>
<dbReference type="GO" id="GO:0006355">
    <property type="term" value="P:regulation of DNA-templated transcription"/>
    <property type="evidence" value="ECO:0007669"/>
    <property type="project" value="UniProtKB-ARBA"/>
</dbReference>
<name>A0A1H3ZKV4_9FIRM</name>
<dbReference type="GO" id="GO:0003677">
    <property type="term" value="F:DNA binding"/>
    <property type="evidence" value="ECO:0007669"/>
    <property type="project" value="UniProtKB-KW"/>
</dbReference>
<keyword evidence="4" id="KW-1185">Reference proteome</keyword>